<dbReference type="Proteomes" id="UP000018468">
    <property type="component" value="Linkage group LG14"/>
</dbReference>
<dbReference type="SMART" id="SM00355">
    <property type="entry name" value="ZnF_C2H2"/>
    <property type="match status" value="7"/>
</dbReference>
<evidence type="ECO:0000256" key="5">
    <source>
        <dbReference type="ARBA" id="ARBA00022737"/>
    </source>
</evidence>
<feature type="compositionally biased region" description="Polar residues" evidence="13">
    <location>
        <begin position="570"/>
        <end position="584"/>
    </location>
</feature>
<evidence type="ECO:0000313" key="15">
    <source>
        <dbReference type="Ensembl" id="ENSLOCP00000012887.1"/>
    </source>
</evidence>
<feature type="compositionally biased region" description="Polar residues" evidence="13">
    <location>
        <begin position="1003"/>
        <end position="1015"/>
    </location>
</feature>
<keyword evidence="4" id="KW-0479">Metal-binding</keyword>
<evidence type="ECO:0000256" key="1">
    <source>
        <dbReference type="ARBA" id="ARBA00004123"/>
    </source>
</evidence>
<dbReference type="GO" id="GO:0005634">
    <property type="term" value="C:nucleus"/>
    <property type="evidence" value="ECO:0000318"/>
    <property type="project" value="GO_Central"/>
</dbReference>
<evidence type="ECO:0000256" key="8">
    <source>
        <dbReference type="ARBA" id="ARBA00023015"/>
    </source>
</evidence>
<feature type="domain" description="C2H2-type" evidence="14">
    <location>
        <begin position="736"/>
        <end position="765"/>
    </location>
</feature>
<keyword evidence="8" id="KW-0805">Transcription regulation</keyword>
<sequence length="1061" mass="120887">MAEEESDLDSERLKEELESLLDNGGKGGNGLQSKLYCTRFCQVVEEHTGRCQVPLPQLQVLRTALCCFTQGIATFPADCEHVQYTLSSLALSFFELLLFFGKDEFLEDPLKDILDSFQECHSCLLGHGNMYLMLVKQIVKEGGPWENPVLQAILKEMPQHQEEVDRYLSSEVPAFFEFRVRYLLACERIQEAVALSKCCIQHSEVGRHLYFHQAYLTCLLKASLYDHLQKEMAMIDGKDAVEIICNTENEEKDDLLLVLCKAFLTQQLQNGDMYYIWDLIFIWSKLQLRANPSKQDFLEECHQLMSTATNVKMIFPFMKIIKAELGEEGLQFCVELCACALQMDLRHDPVTKSLVYKMIAYLLPNDLEVCRACALLVFFMERTVDSYKIVYLLYTYPDQEYHMDSSVIKNHIRFELLQILKRGLFFDPEFWNLITLKTNCLSLMSEKVMKAALNETVEDDKWIQNDSIKETYKMHSEIPDKHTSQLMNYSDKDRLPCQSARNENCVPRHRCMLCNKDFMGGHIKRHALVHLQKGNLRCVLCGKTYKQRNFMLNHLKEHLQKMKSKKRLPDTQSNENCTPVENGTSETCERDVISLPPDLKHSAAEVENHVENHNRINVNLEHVSSESQGLLKSDKNEIACAAKDQSMVQRANGSISKQKSECQKEQFRCPAEGCARSFVRQWVLVKHVKKAHPNDMKVQECTFLWTKGKCQYCQRKFLCLQHYSDHLKRHDGAHRYFCQHYSCNERFKTQAELGQHLKTHSQFQAQCSFPECFELFSDLSLLHEHECWHYSLMTNLDGTPSAAASGHNSTEASGILVKRKRKKDAQEAPIQDLKVRKESAQPKTYIPSGGGKSILNSVEVKVATPEAKSLEQPEDGAREDSAGGRVSDGQLLNGHADGDKPASAQLPEGAAQALDLQDHAPEAGKKDTGPTEIKSEGVAGKDPEKAPPPQDVSTAALKKPRRYDDEVYSYGGTSKKPFIRPPPSAYLAEQYISMPKRRKSPTKAESPSSAPQSEQAGGVQRHRCTKCFALFDKAEELQSHLAQKKCQAFFGFDSDEESKWW</sequence>
<dbReference type="EMBL" id="AHAT01012771">
    <property type="status" value="NOT_ANNOTATED_CDS"/>
    <property type="molecule type" value="Genomic_DNA"/>
</dbReference>
<dbReference type="OMA" id="VDQCYHL"/>
<feature type="domain" description="C2H2-type" evidence="14">
    <location>
        <begin position="667"/>
        <end position="697"/>
    </location>
</feature>
<dbReference type="GO" id="GO:0000981">
    <property type="term" value="F:DNA-binding transcription factor activity, RNA polymerase II-specific"/>
    <property type="evidence" value="ECO:0000318"/>
    <property type="project" value="GO_Central"/>
</dbReference>
<keyword evidence="7" id="KW-0862">Zinc</keyword>
<feature type="region of interest" description="Disordered" evidence="13">
    <location>
        <begin position="563"/>
        <end position="584"/>
    </location>
</feature>
<dbReference type="PANTHER" id="PTHR15507">
    <property type="entry name" value="ZINC FINGER PROTEIN RLF"/>
    <property type="match status" value="1"/>
</dbReference>
<evidence type="ECO:0000256" key="2">
    <source>
        <dbReference type="ARBA" id="ARBA00006991"/>
    </source>
</evidence>
<evidence type="ECO:0000256" key="4">
    <source>
        <dbReference type="ARBA" id="ARBA00022723"/>
    </source>
</evidence>
<dbReference type="GO" id="GO:0008270">
    <property type="term" value="F:zinc ion binding"/>
    <property type="evidence" value="ECO:0007669"/>
    <property type="project" value="UniProtKB-KW"/>
</dbReference>
<dbReference type="SUPFAM" id="SSF57667">
    <property type="entry name" value="beta-beta-alpha zinc fingers"/>
    <property type="match status" value="1"/>
</dbReference>
<dbReference type="GO" id="GO:0003677">
    <property type="term" value="F:DNA binding"/>
    <property type="evidence" value="ECO:0000318"/>
    <property type="project" value="GO_Central"/>
</dbReference>
<keyword evidence="5" id="KW-0677">Repeat</keyword>
<dbReference type="Pfam" id="PF25580">
    <property type="entry name" value="TPR_Rlf"/>
    <property type="match status" value="1"/>
</dbReference>
<comment type="subcellular location">
    <subcellularLocation>
        <location evidence="1">Nucleus</location>
    </subcellularLocation>
</comment>
<keyword evidence="11" id="KW-0539">Nucleus</keyword>
<feature type="compositionally biased region" description="Basic and acidic residues" evidence="13">
    <location>
        <begin position="868"/>
        <end position="882"/>
    </location>
</feature>
<keyword evidence="10" id="KW-0804">Transcription</keyword>
<evidence type="ECO:0000256" key="3">
    <source>
        <dbReference type="ARBA" id="ARBA00022553"/>
    </source>
</evidence>
<evidence type="ECO:0000259" key="14">
    <source>
        <dbReference type="PROSITE" id="PS50157"/>
    </source>
</evidence>
<dbReference type="InterPro" id="IPR057986">
    <property type="entry name" value="TPR_Rlf/292/654"/>
</dbReference>
<reference evidence="15" key="2">
    <citation type="submission" date="2025-08" db="UniProtKB">
        <authorList>
            <consortium name="Ensembl"/>
        </authorList>
    </citation>
    <scope>IDENTIFICATION</scope>
</reference>
<feature type="region of interest" description="Disordered" evidence="13">
    <location>
        <begin position="865"/>
        <end position="904"/>
    </location>
</feature>
<dbReference type="AlphaFoldDB" id="W5MWX8"/>
<accession>W5MWX8</accession>
<dbReference type="PANTHER" id="PTHR15507:SF16">
    <property type="entry name" value="ZINC FINGER PROTEIN 654"/>
    <property type="match status" value="1"/>
</dbReference>
<evidence type="ECO:0000256" key="7">
    <source>
        <dbReference type="ARBA" id="ARBA00022833"/>
    </source>
</evidence>
<keyword evidence="16" id="KW-1185">Reference proteome</keyword>
<feature type="compositionally biased region" description="Basic and acidic residues" evidence="13">
    <location>
        <begin position="921"/>
        <end position="945"/>
    </location>
</feature>
<name>W5MWX8_LEPOC</name>
<feature type="domain" description="C2H2-type" evidence="14">
    <location>
        <begin position="536"/>
        <end position="563"/>
    </location>
</feature>
<dbReference type="PROSITE" id="PS00028">
    <property type="entry name" value="ZINC_FINGER_C2H2_1"/>
    <property type="match status" value="5"/>
</dbReference>
<dbReference type="InParanoid" id="W5MWX8"/>
<keyword evidence="6 12" id="KW-0863">Zinc-finger</keyword>
<feature type="region of interest" description="Disordered" evidence="13">
    <location>
        <begin position="921"/>
        <end position="1021"/>
    </location>
</feature>
<evidence type="ECO:0000256" key="9">
    <source>
        <dbReference type="ARBA" id="ARBA00023125"/>
    </source>
</evidence>
<comment type="similarity">
    <text evidence="2">Belongs to the krueppel C2H2-type zinc-finger protein family.</text>
</comment>
<keyword evidence="9" id="KW-0238">DNA-binding</keyword>
<evidence type="ECO:0000256" key="11">
    <source>
        <dbReference type="ARBA" id="ARBA00023242"/>
    </source>
</evidence>
<proteinExistence type="inferred from homology"/>
<dbReference type="PROSITE" id="PS50157">
    <property type="entry name" value="ZINC_FINGER_C2H2_2"/>
    <property type="match status" value="3"/>
</dbReference>
<reference evidence="15" key="3">
    <citation type="submission" date="2025-09" db="UniProtKB">
        <authorList>
            <consortium name="Ensembl"/>
        </authorList>
    </citation>
    <scope>IDENTIFICATION</scope>
</reference>
<dbReference type="InterPro" id="IPR013087">
    <property type="entry name" value="Znf_C2H2_type"/>
</dbReference>
<reference evidence="16" key="1">
    <citation type="submission" date="2011-12" db="EMBL/GenBank/DDBJ databases">
        <title>The Draft Genome of Lepisosteus oculatus.</title>
        <authorList>
            <consortium name="The Broad Institute Genome Assembly &amp; Analysis Group"/>
            <consortium name="Computational R&amp;D Group"/>
            <consortium name="and Sequencing Platform"/>
            <person name="Di Palma F."/>
            <person name="Alfoldi J."/>
            <person name="Johnson J."/>
            <person name="Berlin A."/>
            <person name="Gnerre S."/>
            <person name="Jaffe D."/>
            <person name="MacCallum I."/>
            <person name="Young S."/>
            <person name="Walker B.J."/>
            <person name="Lander E.S."/>
            <person name="Lindblad-Toh K."/>
        </authorList>
    </citation>
    <scope>NUCLEOTIDE SEQUENCE [LARGE SCALE GENOMIC DNA]</scope>
</reference>
<dbReference type="InterPro" id="IPR036236">
    <property type="entry name" value="Znf_C2H2_sf"/>
</dbReference>
<protein>
    <submittedName>
        <fullName evidence="15">Zinc finger protein 654</fullName>
    </submittedName>
</protein>
<evidence type="ECO:0000256" key="6">
    <source>
        <dbReference type="ARBA" id="ARBA00022771"/>
    </source>
</evidence>
<dbReference type="GO" id="GO:0006357">
    <property type="term" value="P:regulation of transcription by RNA polymerase II"/>
    <property type="evidence" value="ECO:0000318"/>
    <property type="project" value="GO_Central"/>
</dbReference>
<organism evidence="15 16">
    <name type="scientific">Lepisosteus oculatus</name>
    <name type="common">Spotted gar</name>
    <dbReference type="NCBI Taxonomy" id="7918"/>
    <lineage>
        <taxon>Eukaryota</taxon>
        <taxon>Metazoa</taxon>
        <taxon>Chordata</taxon>
        <taxon>Craniata</taxon>
        <taxon>Vertebrata</taxon>
        <taxon>Euteleostomi</taxon>
        <taxon>Actinopterygii</taxon>
        <taxon>Neopterygii</taxon>
        <taxon>Holostei</taxon>
        <taxon>Semionotiformes</taxon>
        <taxon>Lepisosteidae</taxon>
        <taxon>Lepisosteus</taxon>
    </lineage>
</organism>
<dbReference type="FunCoup" id="W5MWX8">
    <property type="interactions" value="1215"/>
</dbReference>
<dbReference type="eggNOG" id="KOG1721">
    <property type="taxonomic scope" value="Eukaryota"/>
</dbReference>
<dbReference type="Gene3D" id="3.30.160.60">
    <property type="entry name" value="Classic Zinc Finger"/>
    <property type="match status" value="2"/>
</dbReference>
<dbReference type="STRING" id="7918.ENSLOCP00000012887"/>
<dbReference type="GeneTree" id="ENSGT00950000183034"/>
<dbReference type="InterPro" id="IPR052251">
    <property type="entry name" value="GH-ZnFinger_Regulators"/>
</dbReference>
<dbReference type="HOGENOM" id="CLU_001664_0_0_1"/>
<evidence type="ECO:0000256" key="12">
    <source>
        <dbReference type="PROSITE-ProRule" id="PRU00042"/>
    </source>
</evidence>
<keyword evidence="3" id="KW-0597">Phosphoprotein</keyword>
<evidence type="ECO:0000313" key="16">
    <source>
        <dbReference type="Proteomes" id="UP000018468"/>
    </source>
</evidence>
<dbReference type="Ensembl" id="ENSLOCT00000012913.1">
    <property type="protein sequence ID" value="ENSLOCP00000012887.1"/>
    <property type="gene ID" value="ENSLOCG00000010518.1"/>
</dbReference>
<evidence type="ECO:0000256" key="10">
    <source>
        <dbReference type="ARBA" id="ARBA00023163"/>
    </source>
</evidence>
<evidence type="ECO:0000256" key="13">
    <source>
        <dbReference type="SAM" id="MobiDB-lite"/>
    </source>
</evidence>
<feature type="region of interest" description="Disordered" evidence="13">
    <location>
        <begin position="801"/>
        <end position="852"/>
    </location>
</feature>
<dbReference type="Bgee" id="ENSLOCG00000010518">
    <property type="expression patterns" value="Expressed in ovary and 13 other cell types or tissues"/>
</dbReference>